<dbReference type="EMBL" id="CP002201">
    <property type="protein sequence ID" value="ADN18607.1"/>
    <property type="molecule type" value="Genomic_DNA"/>
</dbReference>
<name>E0UNS7_GLOV7</name>
<evidence type="ECO:0000313" key="1">
    <source>
        <dbReference type="EMBL" id="ADN18607.1"/>
    </source>
</evidence>
<keyword evidence="2" id="KW-1185">Reference proteome</keyword>
<organism evidence="1 2">
    <name type="scientific">Gloeothece verrucosa (strain PCC 7822)</name>
    <name type="common">Cyanothece sp. (strain PCC 7822)</name>
    <dbReference type="NCBI Taxonomy" id="497965"/>
    <lineage>
        <taxon>Bacteria</taxon>
        <taxon>Bacillati</taxon>
        <taxon>Cyanobacteriota</taxon>
        <taxon>Cyanophyceae</taxon>
        <taxon>Oscillatoriophycideae</taxon>
        <taxon>Chroococcales</taxon>
        <taxon>Aphanothecaceae</taxon>
        <taxon>Gloeothece</taxon>
        <taxon>Gloeothece verrucosa</taxon>
    </lineage>
</organism>
<accession>E0UNS7</accession>
<proteinExistence type="predicted"/>
<gene>
    <name evidence="1" type="ordered locus">Cyan7822_6969</name>
</gene>
<keyword evidence="1" id="KW-0614">Plasmid</keyword>
<dbReference type="AlphaFoldDB" id="E0UNS7"/>
<dbReference type="OrthoDB" id="483418at2"/>
<sequence precursor="true">MKSFVLSGLVVGLFALPVLSQTNIVRLLPFGNSDGQTRQREPETIYLSNGHGVTISFLSSSESIKQAWLDNPSFVVLFADGCLQGLQDNCQQQKGDIKVLHLKRINDLKIPGLPPSPRSLLTVITQSTEGKGSVYLFKIVKSTKPSYLVFEITAVENDESVTVNNHQILQIFRQGVLVAKQQKFLTEGSPLDKEVHNFLTYLSLGLSVEDAASKSGLSEKVVARLQELGQ</sequence>
<geneLocation type="plasmid" evidence="1 2">
    <name>Cy782203</name>
</geneLocation>
<protein>
    <submittedName>
        <fullName evidence="1">Uncharacterized protein</fullName>
    </submittedName>
</protein>
<reference evidence="2" key="1">
    <citation type="journal article" date="2011" name="MBio">
        <title>Novel metabolic attributes of the genus Cyanothece, comprising a group of unicellular nitrogen-fixing Cyanobacteria.</title>
        <authorList>
            <person name="Bandyopadhyay A."/>
            <person name="Elvitigala T."/>
            <person name="Welsh E."/>
            <person name="Stockel J."/>
            <person name="Liberton M."/>
            <person name="Min H."/>
            <person name="Sherman L.A."/>
            <person name="Pakrasi H.B."/>
        </authorList>
    </citation>
    <scope>NUCLEOTIDE SEQUENCE [LARGE SCALE GENOMIC DNA]</scope>
    <source>
        <strain evidence="2">PCC 7822</strain>
        <plasmid evidence="2">Cy782203</plasmid>
    </source>
</reference>
<dbReference type="KEGG" id="cyj:Cyan7822_6969"/>
<dbReference type="Proteomes" id="UP000008206">
    <property type="component" value="Plasmid Cy782203"/>
</dbReference>
<dbReference type="RefSeq" id="WP_013325730.1">
    <property type="nucleotide sequence ID" value="NC_014502.1"/>
</dbReference>
<dbReference type="HOGENOM" id="CLU_087910_0_0_3"/>
<evidence type="ECO:0000313" key="2">
    <source>
        <dbReference type="Proteomes" id="UP000008206"/>
    </source>
</evidence>